<keyword evidence="3" id="KW-1185">Reference proteome</keyword>
<evidence type="ECO:0000313" key="2">
    <source>
        <dbReference type="EMBL" id="OEG14839.1"/>
    </source>
</evidence>
<dbReference type="OrthoDB" id="2193570at2"/>
<dbReference type="Proteomes" id="UP000094764">
    <property type="component" value="Unassembled WGS sequence"/>
</dbReference>
<keyword evidence="1" id="KW-0732">Signal</keyword>
<comment type="caution">
    <text evidence="2">The sequence shown here is derived from an EMBL/GenBank/DDBJ whole genome shotgun (WGS) entry which is preliminary data.</text>
</comment>
<evidence type="ECO:0000256" key="1">
    <source>
        <dbReference type="SAM" id="SignalP"/>
    </source>
</evidence>
<sequence length="192" mass="21601">MKKMILVTLGLLCFLSLSACSDKKNETQASTTHTTDEEKITTDNWSLVGEYRSDTYTEIDAMKNLASSANYTLPMKDSISLVSMNSDKTFSMNSFSSIEKTVEISGHYTEKKGIYSFTYDKYKYISSLDPETVVDKSDIMKNSFSYFIDNNFLYAVGSSNEGSSYTVIKKYTKIPEEEAAELISKIDSSSFK</sequence>
<accession>A0A1E5GQ88</accession>
<reference evidence="3" key="1">
    <citation type="submission" date="2016-09" db="EMBL/GenBank/DDBJ databases">
        <authorList>
            <person name="Gulvik C.A."/>
        </authorList>
    </citation>
    <scope>NUCLEOTIDE SEQUENCE [LARGE SCALE GENOMIC DNA]</scope>
    <source>
        <strain evidence="3">LMG 26306</strain>
    </source>
</reference>
<proteinExistence type="predicted"/>
<evidence type="ECO:0008006" key="4">
    <source>
        <dbReference type="Google" id="ProtNLM"/>
    </source>
</evidence>
<dbReference type="PROSITE" id="PS51257">
    <property type="entry name" value="PROKAR_LIPOPROTEIN"/>
    <property type="match status" value="1"/>
</dbReference>
<organism evidence="2 3">
    <name type="scientific">Enterococcus quebecensis</name>
    <dbReference type="NCBI Taxonomy" id="903983"/>
    <lineage>
        <taxon>Bacteria</taxon>
        <taxon>Bacillati</taxon>
        <taxon>Bacillota</taxon>
        <taxon>Bacilli</taxon>
        <taxon>Lactobacillales</taxon>
        <taxon>Enterococcaceae</taxon>
        <taxon>Enterococcus</taxon>
    </lineage>
</organism>
<feature type="chain" id="PRO_5039079399" description="DUF4367 domain-containing protein" evidence="1">
    <location>
        <begin position="20"/>
        <end position="192"/>
    </location>
</feature>
<name>A0A1E5GQ88_9ENTE</name>
<feature type="signal peptide" evidence="1">
    <location>
        <begin position="1"/>
        <end position="19"/>
    </location>
</feature>
<dbReference type="EMBL" id="MIKB01000018">
    <property type="protein sequence ID" value="OEG14839.1"/>
    <property type="molecule type" value="Genomic_DNA"/>
</dbReference>
<gene>
    <name evidence="2" type="ORF">BCR23_12140</name>
</gene>
<evidence type="ECO:0000313" key="3">
    <source>
        <dbReference type="Proteomes" id="UP000094764"/>
    </source>
</evidence>
<dbReference type="AlphaFoldDB" id="A0A1E5GQ88"/>
<dbReference type="RefSeq" id="WP_069636069.1">
    <property type="nucleotide sequence ID" value="NZ_JXKZ01000011.1"/>
</dbReference>
<protein>
    <recommendedName>
        <fullName evidence="4">DUF4367 domain-containing protein</fullName>
    </recommendedName>
</protein>